<feature type="compositionally biased region" description="Polar residues" evidence="1">
    <location>
        <begin position="152"/>
        <end position="161"/>
    </location>
</feature>
<reference evidence="3" key="1">
    <citation type="submission" date="2022-01" db="EMBL/GenBank/DDBJ databases">
        <authorList>
            <person name="King R."/>
        </authorList>
    </citation>
    <scope>NUCLEOTIDE SEQUENCE</scope>
</reference>
<feature type="chain" id="PRO_5040346601" description="Histidine-rich glycoprotein-like" evidence="2">
    <location>
        <begin position="24"/>
        <end position="170"/>
    </location>
</feature>
<protein>
    <recommendedName>
        <fullName evidence="5">Histidine-rich glycoprotein-like</fullName>
    </recommendedName>
</protein>
<proteinExistence type="predicted"/>
<evidence type="ECO:0000256" key="1">
    <source>
        <dbReference type="SAM" id="MobiDB-lite"/>
    </source>
</evidence>
<dbReference type="AlphaFoldDB" id="A0A9N9TVS3"/>
<feature type="compositionally biased region" description="Polar residues" evidence="1">
    <location>
        <begin position="135"/>
        <end position="144"/>
    </location>
</feature>
<name>A0A9N9TVS3_PHYSR</name>
<dbReference type="EMBL" id="OU900101">
    <property type="protein sequence ID" value="CAG9864400.1"/>
    <property type="molecule type" value="Genomic_DNA"/>
</dbReference>
<evidence type="ECO:0000256" key="2">
    <source>
        <dbReference type="SAM" id="SignalP"/>
    </source>
</evidence>
<feature type="signal peptide" evidence="2">
    <location>
        <begin position="1"/>
        <end position="23"/>
    </location>
</feature>
<evidence type="ECO:0000313" key="3">
    <source>
        <dbReference type="EMBL" id="CAG9864400.1"/>
    </source>
</evidence>
<organism evidence="3 4">
    <name type="scientific">Phyllotreta striolata</name>
    <name type="common">Striped flea beetle</name>
    <name type="synonym">Crioceris striolata</name>
    <dbReference type="NCBI Taxonomy" id="444603"/>
    <lineage>
        <taxon>Eukaryota</taxon>
        <taxon>Metazoa</taxon>
        <taxon>Ecdysozoa</taxon>
        <taxon>Arthropoda</taxon>
        <taxon>Hexapoda</taxon>
        <taxon>Insecta</taxon>
        <taxon>Pterygota</taxon>
        <taxon>Neoptera</taxon>
        <taxon>Endopterygota</taxon>
        <taxon>Coleoptera</taxon>
        <taxon>Polyphaga</taxon>
        <taxon>Cucujiformia</taxon>
        <taxon>Chrysomeloidea</taxon>
        <taxon>Chrysomelidae</taxon>
        <taxon>Galerucinae</taxon>
        <taxon>Alticini</taxon>
        <taxon>Phyllotreta</taxon>
    </lineage>
</organism>
<gene>
    <name evidence="3" type="ORF">PHYEVI_LOCUS10656</name>
</gene>
<sequence length="170" mass="19734">MAYKFYARTSIIVLTLIFCEISGLPYNHENIHDGYFNVEETHGHGDFQGPVGKLIHSIIHPILHAMKNSGFNRHHGRGLWGHGLPFLTHRHPSLEHHHHHFDPFKHSPEWHRNHPEFGHHHCDHHHDTWNHHNPQDVTPHNNNDVKPVSEVSLDTTTSTQYPPIDVRSGE</sequence>
<feature type="region of interest" description="Disordered" evidence="1">
    <location>
        <begin position="133"/>
        <end position="170"/>
    </location>
</feature>
<keyword evidence="4" id="KW-1185">Reference proteome</keyword>
<evidence type="ECO:0000313" key="4">
    <source>
        <dbReference type="Proteomes" id="UP001153712"/>
    </source>
</evidence>
<accession>A0A9N9TVS3</accession>
<evidence type="ECO:0008006" key="5">
    <source>
        <dbReference type="Google" id="ProtNLM"/>
    </source>
</evidence>
<keyword evidence="2" id="KW-0732">Signal</keyword>
<dbReference type="Proteomes" id="UP001153712">
    <property type="component" value="Chromosome 8"/>
</dbReference>